<feature type="domain" description="GGDEF" evidence="2">
    <location>
        <begin position="593"/>
        <end position="730"/>
    </location>
</feature>
<dbReference type="AlphaFoldDB" id="A0A1U7P045"/>
<dbReference type="SMART" id="SM00052">
    <property type="entry name" value="EAL"/>
    <property type="match status" value="1"/>
</dbReference>
<dbReference type="InterPro" id="IPR035919">
    <property type="entry name" value="EAL_sf"/>
</dbReference>
<dbReference type="PROSITE" id="PS50883">
    <property type="entry name" value="EAL"/>
    <property type="match status" value="1"/>
</dbReference>
<dbReference type="OrthoDB" id="9805474at2"/>
<dbReference type="SUPFAM" id="SSF55073">
    <property type="entry name" value="Nucleotide cyclase"/>
    <property type="match status" value="1"/>
</dbReference>
<gene>
    <name evidence="3" type="ORF">BOO71_0005764</name>
</gene>
<dbReference type="Gene3D" id="3.30.450.40">
    <property type="match status" value="3"/>
</dbReference>
<dbReference type="CDD" id="cd01949">
    <property type="entry name" value="GGDEF"/>
    <property type="match status" value="1"/>
</dbReference>
<evidence type="ECO:0000313" key="3">
    <source>
        <dbReference type="EMBL" id="OLV18541.1"/>
    </source>
</evidence>
<name>A0A1U7P045_9DEIO</name>
<dbReference type="Gene3D" id="3.20.20.450">
    <property type="entry name" value="EAL domain"/>
    <property type="match status" value="1"/>
</dbReference>
<dbReference type="PANTHER" id="PTHR44757:SF2">
    <property type="entry name" value="BIOFILM ARCHITECTURE MAINTENANCE PROTEIN MBAA"/>
    <property type="match status" value="1"/>
</dbReference>
<dbReference type="SUPFAM" id="SSF141868">
    <property type="entry name" value="EAL domain-like"/>
    <property type="match status" value="1"/>
</dbReference>
<dbReference type="Pfam" id="PF00563">
    <property type="entry name" value="EAL"/>
    <property type="match status" value="1"/>
</dbReference>
<dbReference type="NCBIfam" id="TIGR00254">
    <property type="entry name" value="GGDEF"/>
    <property type="match status" value="1"/>
</dbReference>
<dbReference type="InterPro" id="IPR029787">
    <property type="entry name" value="Nucleotide_cyclase"/>
</dbReference>
<dbReference type="InterPro" id="IPR003018">
    <property type="entry name" value="GAF"/>
</dbReference>
<dbReference type="InterPro" id="IPR029016">
    <property type="entry name" value="GAF-like_dom_sf"/>
</dbReference>
<dbReference type="InterPro" id="IPR043128">
    <property type="entry name" value="Rev_trsase/Diguanyl_cyclase"/>
</dbReference>
<comment type="caution">
    <text evidence="3">The sequence shown here is derived from an EMBL/GenBank/DDBJ whole genome shotgun (WGS) entry which is preliminary data.</text>
</comment>
<accession>A0A1U7P045</accession>
<reference evidence="3 4" key="1">
    <citation type="submission" date="2017-01" db="EMBL/GenBank/DDBJ databases">
        <title>Genome Analysis of Deinococcus marmoris KOPRI26562.</title>
        <authorList>
            <person name="Kim J.H."/>
            <person name="Oh H.-M."/>
        </authorList>
    </citation>
    <scope>NUCLEOTIDE SEQUENCE [LARGE SCALE GENOMIC DNA]</scope>
    <source>
        <strain evidence="3 4">KOPRI26562</strain>
    </source>
</reference>
<dbReference type="Proteomes" id="UP000186607">
    <property type="component" value="Unassembled WGS sequence"/>
</dbReference>
<dbReference type="SUPFAM" id="SSF55781">
    <property type="entry name" value="GAF domain-like"/>
    <property type="match status" value="3"/>
</dbReference>
<dbReference type="PANTHER" id="PTHR44757">
    <property type="entry name" value="DIGUANYLATE CYCLASE DGCP"/>
    <property type="match status" value="1"/>
</dbReference>
<dbReference type="InterPro" id="IPR001633">
    <property type="entry name" value="EAL_dom"/>
</dbReference>
<dbReference type="Pfam" id="PF00990">
    <property type="entry name" value="GGDEF"/>
    <property type="match status" value="1"/>
</dbReference>
<protein>
    <submittedName>
        <fullName evidence="3">Diguanylate cyclase/phosphodiesterase (GGDEF &amp; EAL domains) with PAS/PAC sensor(S)</fullName>
    </submittedName>
</protein>
<evidence type="ECO:0000259" key="1">
    <source>
        <dbReference type="PROSITE" id="PS50883"/>
    </source>
</evidence>
<sequence length="989" mass="108220">MSDYHYPRKPASAEEAAQSAAALIGHLQQVTETLAATSSEEDVFRVILHPALEALGAEAGTVLLLETGQLRAVATAGQEDVVSLWQDGPLSMNTPTADVINRQSPLFFGHSDELLADYPALEKRTGGRATVANAVLPMVLEGRALGVVVLDFLQAHDFLEVERRFLRVLCGQCAVALGRIRQLQEQEQLVLERTVALSAFAALTEAVGSETDLRVLARQAVEVLQSYLPELRVVYGELEQGRWEARVVSDNVTLEAATAARSGYAFGTPTLLQAVQARNCTFIDGFDAVEAGFSHAAVHGAVAFYPYFQAGQPSSVLVVGTQQTRRWTDADRAMISAVGRSLGLAMERAETSRRLRERSSELAARTRALEGFSSITRTLTPGSDPYPLIRQAEELVLSMLPEGYAHYYELTGGRWVGRVQTGDMRSAALQALVKRGFEFERAQSLFIPWTTRQPLYQNEYVRRGEQDNDTHLVAHFQSVASLPVLMNAQPVGIMVFVLFTPRKWSRTDKAVMETTVRSLGLTLERTEYARQKEAQSLAVLEARSRAEQAVLEAERQRSQAETMTHLAHHDALTGLPNRAGLIARLTEAISACTPFALFYLDLDGFKAVNDTLGHHAGDALLIQITSVLRREVMLTDGHEQVLARIGGDEFTVMVGGVLDEDRSAALALGMCSALDQPFQVAGQTVFVTASTGIAVFPGDGQTPEDLLKNADLAMYQVKRESKNGWRHYRPGMNEEARTRLQLASGLRGALGRDEFQVHYQPQVDLESGEVRCLEALLRWFPAGGEVVSPAQFIPAAEASGLIISIGQWVLDTACAQLAVWRKDGFPGLRIAVNVSPVQFARPDFVEVVQVALDRAGLEAGALELELTERGVLADLPGVLEQFRALRRLGVQIALDDFGAGEAHLGRLLHLPFDVLKLDRNLIVTLDEQPEAQRFMSALQVFASSLDLELVAEGIETPAQLEAVRTLGCHRAQGYLLGRPVAVWPSPDEE</sequence>
<dbReference type="SMART" id="SM00267">
    <property type="entry name" value="GGDEF"/>
    <property type="match status" value="1"/>
</dbReference>
<proteinExistence type="predicted"/>
<dbReference type="SMART" id="SM00065">
    <property type="entry name" value="GAF"/>
    <property type="match status" value="2"/>
</dbReference>
<organism evidence="3 4">
    <name type="scientific">Deinococcus marmoris</name>
    <dbReference type="NCBI Taxonomy" id="249408"/>
    <lineage>
        <taxon>Bacteria</taxon>
        <taxon>Thermotogati</taxon>
        <taxon>Deinococcota</taxon>
        <taxon>Deinococci</taxon>
        <taxon>Deinococcales</taxon>
        <taxon>Deinococcaceae</taxon>
        <taxon>Deinococcus</taxon>
    </lineage>
</organism>
<dbReference type="InterPro" id="IPR000160">
    <property type="entry name" value="GGDEF_dom"/>
</dbReference>
<dbReference type="Pfam" id="PF13185">
    <property type="entry name" value="GAF_2"/>
    <property type="match status" value="1"/>
</dbReference>
<dbReference type="CDD" id="cd01948">
    <property type="entry name" value="EAL"/>
    <property type="match status" value="1"/>
</dbReference>
<keyword evidence="4" id="KW-1185">Reference proteome</keyword>
<dbReference type="Gene3D" id="3.30.70.270">
    <property type="match status" value="1"/>
</dbReference>
<dbReference type="InterPro" id="IPR052155">
    <property type="entry name" value="Biofilm_reg_signaling"/>
</dbReference>
<evidence type="ECO:0000259" key="2">
    <source>
        <dbReference type="PROSITE" id="PS50887"/>
    </source>
</evidence>
<feature type="domain" description="EAL" evidence="1">
    <location>
        <begin position="739"/>
        <end position="989"/>
    </location>
</feature>
<dbReference type="PROSITE" id="PS50887">
    <property type="entry name" value="GGDEF"/>
    <property type="match status" value="1"/>
</dbReference>
<evidence type="ECO:0000313" key="4">
    <source>
        <dbReference type="Proteomes" id="UP000186607"/>
    </source>
</evidence>
<dbReference type="EMBL" id="MSTI01000066">
    <property type="protein sequence ID" value="OLV18541.1"/>
    <property type="molecule type" value="Genomic_DNA"/>
</dbReference>
<dbReference type="STRING" id="249408.BOO71_0005764"/>